<feature type="compositionally biased region" description="Basic and acidic residues" evidence="1">
    <location>
        <begin position="165"/>
        <end position="175"/>
    </location>
</feature>
<sequence length="340" mass="35954">EPALAVRVALRADGWGLCARSFRAGERAVRGGSDRDVGGGFCVCGLRRGGGGSDHPHLARAEGGDRGPRRGFSGGGRRDHPGADAQSSGRSGDTRDRGRGGFRGGGFRVPVRGLVVERLRALRVPRSGPDRGARLLSGFPREGRDDAHEAHAGGGGARRYLSGRGRFDLLAHDGDADPQPAHPRRDPVLARGLGRREGSDPAPSGPAVHLRGAAPGVRPEPADHGPEPRRGRRPGARPEDRVGQGGLRRRRRAAGRERGRRGGADRIRRARGAARRALLRGGGLPLDPAVLGAARGRAARLGGRRRPAGPQAPGATPRRRDGARRRAVLYLSRPPEREAM</sequence>
<evidence type="ECO:0000313" key="2">
    <source>
        <dbReference type="EMBL" id="CAA9474444.1"/>
    </source>
</evidence>
<accession>A0A6J4RT15</accession>
<organism evidence="2">
    <name type="scientific">uncultured Rubrobacteraceae bacterium</name>
    <dbReference type="NCBI Taxonomy" id="349277"/>
    <lineage>
        <taxon>Bacteria</taxon>
        <taxon>Bacillati</taxon>
        <taxon>Actinomycetota</taxon>
        <taxon>Rubrobacteria</taxon>
        <taxon>Rubrobacterales</taxon>
        <taxon>Rubrobacteraceae</taxon>
        <taxon>environmental samples</taxon>
    </lineage>
</organism>
<protein>
    <submittedName>
        <fullName evidence="2">ABC-type Fe3+-siderophore transport system, permease component</fullName>
    </submittedName>
</protein>
<feature type="region of interest" description="Disordered" evidence="1">
    <location>
        <begin position="126"/>
        <end position="269"/>
    </location>
</feature>
<feature type="non-terminal residue" evidence="2">
    <location>
        <position position="340"/>
    </location>
</feature>
<feature type="compositionally biased region" description="Basic and acidic residues" evidence="1">
    <location>
        <begin position="254"/>
        <end position="267"/>
    </location>
</feature>
<feature type="compositionally biased region" description="Basic and acidic residues" evidence="1">
    <location>
        <begin position="141"/>
        <end position="151"/>
    </location>
</feature>
<name>A0A6J4RT15_9ACTN</name>
<feature type="region of interest" description="Disordered" evidence="1">
    <location>
        <begin position="50"/>
        <end position="105"/>
    </location>
</feature>
<feature type="compositionally biased region" description="Basic and acidic residues" evidence="1">
    <location>
        <begin position="220"/>
        <end position="229"/>
    </location>
</feature>
<evidence type="ECO:0000256" key="1">
    <source>
        <dbReference type="SAM" id="MobiDB-lite"/>
    </source>
</evidence>
<feature type="non-terminal residue" evidence="2">
    <location>
        <position position="1"/>
    </location>
</feature>
<dbReference type="EMBL" id="CADCVI010000143">
    <property type="protein sequence ID" value="CAA9474444.1"/>
    <property type="molecule type" value="Genomic_DNA"/>
</dbReference>
<feature type="compositionally biased region" description="Basic and acidic residues" evidence="1">
    <location>
        <begin position="54"/>
        <end position="68"/>
    </location>
</feature>
<proteinExistence type="predicted"/>
<dbReference type="AlphaFoldDB" id="A0A6J4RT15"/>
<gene>
    <name evidence="2" type="ORF">AVDCRST_MAG25-2291</name>
</gene>
<feature type="region of interest" description="Disordered" evidence="1">
    <location>
        <begin position="297"/>
        <end position="340"/>
    </location>
</feature>
<reference evidence="2" key="1">
    <citation type="submission" date="2020-02" db="EMBL/GenBank/DDBJ databases">
        <authorList>
            <person name="Meier V. D."/>
        </authorList>
    </citation>
    <scope>NUCLEOTIDE SEQUENCE</scope>
    <source>
        <strain evidence="2">AVDCRST_MAG25</strain>
    </source>
</reference>
<feature type="compositionally biased region" description="Basic and acidic residues" evidence="1">
    <location>
        <begin position="183"/>
        <end position="199"/>
    </location>
</feature>